<comment type="similarity">
    <text evidence="2">Belongs to the peroxin-3 family.</text>
</comment>
<dbReference type="KEGG" id="vpo:Kpol_1055p7"/>
<dbReference type="EMBL" id="DS480386">
    <property type="protein sequence ID" value="EDO18651.1"/>
    <property type="molecule type" value="Genomic_DNA"/>
</dbReference>
<dbReference type="HOGENOM" id="CLU_017002_0_0_1"/>
<dbReference type="AlphaFoldDB" id="A7TG81"/>
<dbReference type="PANTHER" id="PTHR28080">
    <property type="entry name" value="PEROXISOMAL BIOGENESIS FACTOR 3"/>
    <property type="match status" value="1"/>
</dbReference>
<name>A7TG81_VANPO</name>
<dbReference type="GO" id="GO:0045033">
    <property type="term" value="P:peroxisome inheritance"/>
    <property type="evidence" value="ECO:0007669"/>
    <property type="project" value="EnsemblFungi"/>
</dbReference>
<dbReference type="GO" id="GO:0030674">
    <property type="term" value="F:protein-macromolecule adaptor activity"/>
    <property type="evidence" value="ECO:0007669"/>
    <property type="project" value="EnsemblFungi"/>
</dbReference>
<dbReference type="FunCoup" id="A7TG81">
    <property type="interactions" value="205"/>
</dbReference>
<dbReference type="GO" id="GO:0045046">
    <property type="term" value="P:protein import into peroxisome membrane"/>
    <property type="evidence" value="ECO:0007669"/>
    <property type="project" value="EnsemblFungi"/>
</dbReference>
<dbReference type="PhylomeDB" id="A7TG81"/>
<dbReference type="PANTHER" id="PTHR28080:SF1">
    <property type="entry name" value="PEROXISOMAL BIOGENESIS FACTOR 3"/>
    <property type="match status" value="1"/>
</dbReference>
<sequence>MSSSKGSQSLIRRHRGKIIVSTAVVATIFTTGSICIYLIKRWLYKQQLKITEQHFIREQIRRRFTQTQQDSLYALYELLPVYSLVLTKDLDLEKLVVALRDKKSNRTVQDSVSTNADTATGGSIANIDTAQSDLVLVPSAILDDRINQMSKADLWNELKLKSLVKLILISYSIPSLLLLTRLQLNILTRREYLETAVNVAIENESKKSNGLSSLFSWIGDWISQSDSNIDNARDLTKLKETPKSISTYTNEQAFLSLSWWLINKGWLDCTEIIEEHVNKEFGDLKPKDSITLTELSNRLTKIYHSINKQLLNPSGTNDLQEDPTQIKNRIGSILLPDAASKNFVLQQTMDQDALDILNEDSKVLDQLITETSQYINNTQSLVVLESLINESFQYIMDNLEDKILKRNKGKDGSPANPDKKFQLALIAMSCKDCCHDMLRADPSSAENEYLIRINTLSTLDDLSASVYSNFDF</sequence>
<evidence type="ECO:0000256" key="5">
    <source>
        <dbReference type="SAM" id="Phobius"/>
    </source>
</evidence>
<evidence type="ECO:0000256" key="1">
    <source>
        <dbReference type="ARBA" id="ARBA00004549"/>
    </source>
</evidence>
<keyword evidence="7" id="KW-1185">Reference proteome</keyword>
<evidence type="ECO:0000256" key="3">
    <source>
        <dbReference type="ARBA" id="ARBA00023140"/>
    </source>
</evidence>
<dbReference type="InParanoid" id="A7TG81"/>
<dbReference type="GO" id="GO:0005778">
    <property type="term" value="C:peroxisomal membrane"/>
    <property type="evidence" value="ECO:0007669"/>
    <property type="project" value="UniProtKB-SubCell"/>
</dbReference>
<gene>
    <name evidence="6" type="ORF">Kpol_1055p7</name>
</gene>
<organism evidence="7">
    <name type="scientific">Vanderwaltozyma polyspora (strain ATCC 22028 / DSM 70294 / BCRC 21397 / CBS 2163 / NBRC 10782 / NRRL Y-8283 / UCD 57-17)</name>
    <name type="common">Kluyveromyces polysporus</name>
    <dbReference type="NCBI Taxonomy" id="436907"/>
    <lineage>
        <taxon>Eukaryota</taxon>
        <taxon>Fungi</taxon>
        <taxon>Dikarya</taxon>
        <taxon>Ascomycota</taxon>
        <taxon>Saccharomycotina</taxon>
        <taxon>Saccharomycetes</taxon>
        <taxon>Saccharomycetales</taxon>
        <taxon>Saccharomycetaceae</taxon>
        <taxon>Vanderwaltozyma</taxon>
    </lineage>
</organism>
<evidence type="ECO:0000256" key="4">
    <source>
        <dbReference type="ARBA" id="ARBA00032508"/>
    </source>
</evidence>
<evidence type="ECO:0000313" key="7">
    <source>
        <dbReference type="Proteomes" id="UP000000267"/>
    </source>
</evidence>
<dbReference type="eggNOG" id="KOG4444">
    <property type="taxonomic scope" value="Eukaryota"/>
</dbReference>
<reference evidence="6 7" key="1">
    <citation type="journal article" date="2007" name="Proc. Natl. Acad. Sci. U.S.A.">
        <title>Independent sorting-out of thousands of duplicated gene pairs in two yeast species descended from a whole-genome duplication.</title>
        <authorList>
            <person name="Scannell D.R."/>
            <person name="Frank A.C."/>
            <person name="Conant G.C."/>
            <person name="Byrne K.P."/>
            <person name="Woolfit M."/>
            <person name="Wolfe K.H."/>
        </authorList>
    </citation>
    <scope>NUCLEOTIDE SEQUENCE [LARGE SCALE GENOMIC DNA]</scope>
    <source>
        <strain evidence="7">ATCC 22028 / DSM 70294 / BCRC 21397 / CBS 2163 / NBRC 10782 / NRRL Y-8283 / UCD 57-17</strain>
    </source>
</reference>
<dbReference type="Pfam" id="PF04882">
    <property type="entry name" value="Peroxin-3"/>
    <property type="match status" value="1"/>
</dbReference>
<protein>
    <recommendedName>
        <fullName evidence="4">Peroxin-3</fullName>
    </recommendedName>
</protein>
<keyword evidence="5" id="KW-0472">Membrane</keyword>
<dbReference type="GO" id="GO:0032581">
    <property type="term" value="P:ER-dependent peroxisome organization"/>
    <property type="evidence" value="ECO:0007669"/>
    <property type="project" value="EnsemblFungi"/>
</dbReference>
<dbReference type="OrthoDB" id="45930at2759"/>
<dbReference type="RefSeq" id="XP_001646509.1">
    <property type="nucleotide sequence ID" value="XM_001646459.1"/>
</dbReference>
<dbReference type="GeneID" id="5546952"/>
<keyword evidence="5" id="KW-0812">Transmembrane</keyword>
<proteinExistence type="inferred from homology"/>
<dbReference type="InterPro" id="IPR006966">
    <property type="entry name" value="Peroxin-3"/>
</dbReference>
<keyword evidence="3" id="KW-0576">Peroxisome</keyword>
<accession>A7TG81</accession>
<dbReference type="GO" id="GO:0005783">
    <property type="term" value="C:endoplasmic reticulum"/>
    <property type="evidence" value="ECO:0007669"/>
    <property type="project" value="EnsemblFungi"/>
</dbReference>
<dbReference type="Proteomes" id="UP000000267">
    <property type="component" value="Unassembled WGS sequence"/>
</dbReference>
<comment type="subcellular location">
    <subcellularLocation>
        <location evidence="1">Peroxisome membrane</location>
        <topology evidence="1">Single-pass membrane protein</topology>
    </subcellularLocation>
</comment>
<dbReference type="OMA" id="WLYKQQL"/>
<dbReference type="STRING" id="436907.A7TG81"/>
<keyword evidence="5" id="KW-1133">Transmembrane helix</keyword>
<evidence type="ECO:0000313" key="6">
    <source>
        <dbReference type="EMBL" id="EDO18651.1"/>
    </source>
</evidence>
<feature type="transmembrane region" description="Helical" evidence="5">
    <location>
        <begin position="18"/>
        <end position="39"/>
    </location>
</feature>
<evidence type="ECO:0000256" key="2">
    <source>
        <dbReference type="ARBA" id="ARBA00008933"/>
    </source>
</evidence>